<organism evidence="2 3">
    <name type="scientific">Artemia franciscana</name>
    <name type="common">Brine shrimp</name>
    <name type="synonym">Artemia sanfranciscana</name>
    <dbReference type="NCBI Taxonomy" id="6661"/>
    <lineage>
        <taxon>Eukaryota</taxon>
        <taxon>Metazoa</taxon>
        <taxon>Ecdysozoa</taxon>
        <taxon>Arthropoda</taxon>
        <taxon>Crustacea</taxon>
        <taxon>Branchiopoda</taxon>
        <taxon>Anostraca</taxon>
        <taxon>Artemiidae</taxon>
        <taxon>Artemia</taxon>
    </lineage>
</organism>
<comment type="caution">
    <text evidence="2">The sequence shown here is derived from an EMBL/GenBank/DDBJ whole genome shotgun (WGS) entry which is preliminary data.</text>
</comment>
<sequence>MSLQPLPIIETPYHKIGIYLMGPLEISKTGFRWMLVIVDYATRYPEAIPLLSPNSQKIADELIKFYPQLGIPSEILTDNGCKTSSPKQCRNCVWPLALNTIVPAFTTRRRMNWLRG</sequence>
<dbReference type="InterPro" id="IPR036397">
    <property type="entry name" value="RNaseH_sf"/>
</dbReference>
<dbReference type="PANTHER" id="PTHR37984">
    <property type="entry name" value="PROTEIN CBG26694"/>
    <property type="match status" value="1"/>
</dbReference>
<protein>
    <recommendedName>
        <fullName evidence="1">Integrase catalytic domain-containing protein</fullName>
    </recommendedName>
</protein>
<evidence type="ECO:0000259" key="1">
    <source>
        <dbReference type="PROSITE" id="PS50994"/>
    </source>
</evidence>
<accession>A0AA88HLS7</accession>
<dbReference type="GO" id="GO:0015074">
    <property type="term" value="P:DNA integration"/>
    <property type="evidence" value="ECO:0007669"/>
    <property type="project" value="InterPro"/>
</dbReference>
<dbReference type="Gene3D" id="3.30.420.10">
    <property type="entry name" value="Ribonuclease H-like superfamily/Ribonuclease H"/>
    <property type="match status" value="1"/>
</dbReference>
<name>A0AA88HLS7_ARTSF</name>
<feature type="domain" description="Integrase catalytic" evidence="1">
    <location>
        <begin position="1"/>
        <end position="116"/>
    </location>
</feature>
<evidence type="ECO:0000313" key="2">
    <source>
        <dbReference type="EMBL" id="KAK2711303.1"/>
    </source>
</evidence>
<evidence type="ECO:0000313" key="3">
    <source>
        <dbReference type="Proteomes" id="UP001187531"/>
    </source>
</evidence>
<dbReference type="AlphaFoldDB" id="A0AA88HLS7"/>
<dbReference type="PANTHER" id="PTHR37984:SF15">
    <property type="entry name" value="INTEGRASE CATALYTIC DOMAIN-CONTAINING PROTEIN"/>
    <property type="match status" value="1"/>
</dbReference>
<dbReference type="GO" id="GO:0003676">
    <property type="term" value="F:nucleic acid binding"/>
    <property type="evidence" value="ECO:0007669"/>
    <property type="project" value="InterPro"/>
</dbReference>
<dbReference type="InterPro" id="IPR050951">
    <property type="entry name" value="Retrovirus_Pol_polyprotein"/>
</dbReference>
<reference evidence="2" key="1">
    <citation type="submission" date="2023-07" db="EMBL/GenBank/DDBJ databases">
        <title>Chromosome-level genome assembly of Artemia franciscana.</title>
        <authorList>
            <person name="Jo E."/>
        </authorList>
    </citation>
    <scope>NUCLEOTIDE SEQUENCE</scope>
    <source>
        <tissue evidence="2">Whole body</tissue>
    </source>
</reference>
<dbReference type="EMBL" id="JAVRJZ010000016">
    <property type="protein sequence ID" value="KAK2711303.1"/>
    <property type="molecule type" value="Genomic_DNA"/>
</dbReference>
<dbReference type="Proteomes" id="UP001187531">
    <property type="component" value="Unassembled WGS sequence"/>
</dbReference>
<dbReference type="InterPro" id="IPR001584">
    <property type="entry name" value="Integrase_cat-core"/>
</dbReference>
<dbReference type="PROSITE" id="PS50994">
    <property type="entry name" value="INTEGRASE"/>
    <property type="match status" value="1"/>
</dbReference>
<gene>
    <name evidence="2" type="ORF">QYM36_012479</name>
</gene>
<proteinExistence type="predicted"/>
<dbReference type="SUPFAM" id="SSF53098">
    <property type="entry name" value="Ribonuclease H-like"/>
    <property type="match status" value="1"/>
</dbReference>
<dbReference type="InterPro" id="IPR012337">
    <property type="entry name" value="RNaseH-like_sf"/>
</dbReference>
<keyword evidence="3" id="KW-1185">Reference proteome</keyword>